<dbReference type="AlphaFoldDB" id="A0A449BJ16"/>
<evidence type="ECO:0000313" key="7">
    <source>
        <dbReference type="EMBL" id="VEU82461.1"/>
    </source>
</evidence>
<feature type="transmembrane region" description="Helical" evidence="6">
    <location>
        <begin position="7"/>
        <end position="29"/>
    </location>
</feature>
<dbReference type="Gene3D" id="1.20.1440.20">
    <property type="entry name" value="LemA-like domain"/>
    <property type="match status" value="1"/>
</dbReference>
<evidence type="ECO:0000256" key="5">
    <source>
        <dbReference type="ARBA" id="ARBA00023136"/>
    </source>
</evidence>
<keyword evidence="4 6" id="KW-1133">Transmembrane helix</keyword>
<evidence type="ECO:0000256" key="4">
    <source>
        <dbReference type="ARBA" id="ARBA00022989"/>
    </source>
</evidence>
<dbReference type="Proteomes" id="UP000290909">
    <property type="component" value="Chromosome"/>
</dbReference>
<dbReference type="KEGG" id="ahk:NCTC10172_00472"/>
<organism evidence="7 8">
    <name type="scientific">Acholeplasma hippikon</name>
    <dbReference type="NCBI Taxonomy" id="264636"/>
    <lineage>
        <taxon>Bacteria</taxon>
        <taxon>Bacillati</taxon>
        <taxon>Mycoplasmatota</taxon>
        <taxon>Mollicutes</taxon>
        <taxon>Acholeplasmatales</taxon>
        <taxon>Acholeplasmataceae</taxon>
        <taxon>Acholeplasma</taxon>
    </lineage>
</organism>
<evidence type="ECO:0000256" key="2">
    <source>
        <dbReference type="ARBA" id="ARBA00008854"/>
    </source>
</evidence>
<keyword evidence="3 6" id="KW-0812">Transmembrane</keyword>
<dbReference type="RefSeq" id="WP_035368040.1">
    <property type="nucleotide sequence ID" value="NZ_LR215050.1"/>
</dbReference>
<dbReference type="EMBL" id="LR215050">
    <property type="protein sequence ID" value="VEU82461.1"/>
    <property type="molecule type" value="Genomic_DNA"/>
</dbReference>
<sequence length="193" mass="21784">MNKTKIIIYSVCGFFALLIALFLGTWIGANNQASEYDELMYFRKTQIYVAIDNRYSKVLAYQATIQTADNQILTQLGLITQAREAFADAVANQASPDELEQEFTALESMFVTLVSYMEDNPSNWTTVGITSAFLAEYNASTNSVSFAINQYNETVFLYNSFLRKFPNNVFAFGFELKNAYSLPSEFVTVLPYA</sequence>
<keyword evidence="5 6" id="KW-0472">Membrane</keyword>
<reference evidence="7 8" key="1">
    <citation type="submission" date="2019-01" db="EMBL/GenBank/DDBJ databases">
        <authorList>
            <consortium name="Pathogen Informatics"/>
        </authorList>
    </citation>
    <scope>NUCLEOTIDE SEQUENCE [LARGE SCALE GENOMIC DNA]</scope>
    <source>
        <strain evidence="7 8">NCTC10172</strain>
    </source>
</reference>
<keyword evidence="8" id="KW-1185">Reference proteome</keyword>
<protein>
    <submittedName>
        <fullName evidence="7">LemA family</fullName>
    </submittedName>
</protein>
<accession>A0A449BJ16</accession>
<dbReference type="InterPro" id="IPR007156">
    <property type="entry name" value="MamQ_LemA"/>
</dbReference>
<dbReference type="GO" id="GO:0016020">
    <property type="term" value="C:membrane"/>
    <property type="evidence" value="ECO:0007669"/>
    <property type="project" value="UniProtKB-SubCell"/>
</dbReference>
<evidence type="ECO:0000313" key="8">
    <source>
        <dbReference type="Proteomes" id="UP000290909"/>
    </source>
</evidence>
<evidence type="ECO:0000256" key="6">
    <source>
        <dbReference type="SAM" id="Phobius"/>
    </source>
</evidence>
<dbReference type="Pfam" id="PF04011">
    <property type="entry name" value="LemA"/>
    <property type="match status" value="1"/>
</dbReference>
<comment type="subcellular location">
    <subcellularLocation>
        <location evidence="1">Membrane</location>
        <topology evidence="1">Single-pass membrane protein</topology>
    </subcellularLocation>
</comment>
<evidence type="ECO:0000256" key="3">
    <source>
        <dbReference type="ARBA" id="ARBA00022692"/>
    </source>
</evidence>
<name>A0A449BJ16_9MOLU</name>
<evidence type="ECO:0000256" key="1">
    <source>
        <dbReference type="ARBA" id="ARBA00004167"/>
    </source>
</evidence>
<dbReference type="SUPFAM" id="SSF140478">
    <property type="entry name" value="LemA-like"/>
    <property type="match status" value="1"/>
</dbReference>
<dbReference type="InterPro" id="IPR023353">
    <property type="entry name" value="LemA-like_dom_sf"/>
</dbReference>
<gene>
    <name evidence="7" type="ORF">NCTC10172_00472</name>
</gene>
<comment type="similarity">
    <text evidence="2">Belongs to the LemA family.</text>
</comment>
<proteinExistence type="inferred from homology"/>